<evidence type="ECO:0000256" key="5">
    <source>
        <dbReference type="ARBA" id="ARBA00022692"/>
    </source>
</evidence>
<dbReference type="CDD" id="cd13962">
    <property type="entry name" value="PT_UbiA_UBIAD1"/>
    <property type="match status" value="1"/>
</dbReference>
<comment type="catalytic activity">
    <reaction evidence="8">
        <text>an all-trans-polyprenyl diphosphate + 1,4-dihydroxy-2-naphthoate + H(+) = a 2-demethylmenaquinol + CO2 + diphosphate</text>
        <dbReference type="Rhea" id="RHEA:26478"/>
        <dbReference type="Rhea" id="RHEA-COMP:9563"/>
        <dbReference type="Rhea" id="RHEA-COMP:9564"/>
        <dbReference type="ChEBI" id="CHEBI:11173"/>
        <dbReference type="ChEBI" id="CHEBI:15378"/>
        <dbReference type="ChEBI" id="CHEBI:16526"/>
        <dbReference type="ChEBI" id="CHEBI:33019"/>
        <dbReference type="ChEBI" id="CHEBI:55437"/>
        <dbReference type="ChEBI" id="CHEBI:58914"/>
        <dbReference type="EC" id="2.5.1.74"/>
    </reaction>
</comment>
<feature type="transmembrane region" description="Helical" evidence="8">
    <location>
        <begin position="267"/>
        <end position="288"/>
    </location>
</feature>
<dbReference type="NCBIfam" id="TIGR00751">
    <property type="entry name" value="menA"/>
    <property type="match status" value="1"/>
</dbReference>
<evidence type="ECO:0000256" key="9">
    <source>
        <dbReference type="NCBIfam" id="TIGR00751"/>
    </source>
</evidence>
<keyword evidence="2 8" id="KW-0474">Menaquinone biosynthesis</keyword>
<feature type="transmembrane region" description="Helical" evidence="8">
    <location>
        <begin position="142"/>
        <end position="161"/>
    </location>
</feature>
<evidence type="ECO:0000256" key="1">
    <source>
        <dbReference type="ARBA" id="ARBA00004141"/>
    </source>
</evidence>
<keyword evidence="4 8" id="KW-0808">Transferase</keyword>
<dbReference type="EMBL" id="BAABRR010000003">
    <property type="protein sequence ID" value="GAA5518250.1"/>
    <property type="molecule type" value="Genomic_DNA"/>
</dbReference>
<dbReference type="Pfam" id="PF01040">
    <property type="entry name" value="UbiA"/>
    <property type="match status" value="1"/>
</dbReference>
<dbReference type="HAMAP" id="MF_01937">
    <property type="entry name" value="MenA_1"/>
    <property type="match status" value="1"/>
</dbReference>
<feature type="transmembrane region" description="Helical" evidence="8">
    <location>
        <begin position="167"/>
        <end position="188"/>
    </location>
</feature>
<dbReference type="RefSeq" id="WP_286214821.1">
    <property type="nucleotide sequence ID" value="NZ_AP027736.1"/>
</dbReference>
<dbReference type="InterPro" id="IPR000537">
    <property type="entry name" value="UbiA_prenyltransferase"/>
</dbReference>
<evidence type="ECO:0000313" key="11">
    <source>
        <dbReference type="Proteomes" id="UP001426770"/>
    </source>
</evidence>
<keyword evidence="3 8" id="KW-1003">Cell membrane</keyword>
<keyword evidence="7 8" id="KW-0472">Membrane</keyword>
<feature type="transmembrane region" description="Helical" evidence="8">
    <location>
        <begin position="114"/>
        <end position="130"/>
    </location>
</feature>
<dbReference type="PIRSF" id="PIRSF005355">
    <property type="entry name" value="UBIAD1"/>
    <property type="match status" value="1"/>
</dbReference>
<dbReference type="Proteomes" id="UP001426770">
    <property type="component" value="Unassembled WGS sequence"/>
</dbReference>
<dbReference type="InterPro" id="IPR026046">
    <property type="entry name" value="UBIAD1"/>
</dbReference>
<dbReference type="EC" id="2.5.1.74" evidence="8 9"/>
<sequence>MTTTADWIAGARPRTLWTAAVPVIVGTASAIAIGGFRLLPAVLALGVALALQVGSNYANDYSDGVRGTDIDRIGPERLVASGKALPSSVKRAAYLSFAVGAVLGLALVVVAGPWWLLAVGAVAIVAAWTYTGSSRPYGYDGWGEVSVFIFFGPVATLGTMLTQAGTVTWWAAAASAGVGLYAVSLLLVNNIRDLATDALAGKRTLAVKVGEVRARQLFAASVTLPIGLAVVVAFAHPWALLATMVALPAVIIALGMRMGASGANFGVMFRGISGVGLAYGLLLAMGIAL</sequence>
<comment type="similarity">
    <text evidence="8">Belongs to the MenA family. Type 1 subfamily.</text>
</comment>
<comment type="pathway">
    <text evidence="8">Quinol/quinone metabolism; menaquinone biosynthesis; menaquinol from 1,4-dihydroxy-2-naphthoate: step 1/2.</text>
</comment>
<evidence type="ECO:0000256" key="7">
    <source>
        <dbReference type="ARBA" id="ARBA00023136"/>
    </source>
</evidence>
<comment type="function">
    <text evidence="8">Conversion of 1,4-dihydroxy-2-naphthoate (DHNA) to demethylmenaquinone (DMK).</text>
</comment>
<dbReference type="PANTHER" id="PTHR13929:SF0">
    <property type="entry name" value="UBIA PRENYLTRANSFERASE DOMAIN-CONTAINING PROTEIN 1"/>
    <property type="match status" value="1"/>
</dbReference>
<accession>A0ABP9WHL0</accession>
<evidence type="ECO:0000256" key="3">
    <source>
        <dbReference type="ARBA" id="ARBA00022475"/>
    </source>
</evidence>
<dbReference type="NCBIfam" id="NF004751">
    <property type="entry name" value="PRK06080.1-3"/>
    <property type="match status" value="1"/>
</dbReference>
<keyword evidence="5 8" id="KW-0812">Transmembrane</keyword>
<feature type="transmembrane region" description="Helical" evidence="8">
    <location>
        <begin position="20"/>
        <end position="51"/>
    </location>
</feature>
<keyword evidence="11" id="KW-1185">Reference proteome</keyword>
<feature type="transmembrane region" description="Helical" evidence="8">
    <location>
        <begin position="241"/>
        <end position="260"/>
    </location>
</feature>
<name>A0ABP9WHL0_9MICO</name>
<feature type="transmembrane region" description="Helical" evidence="8">
    <location>
        <begin position="217"/>
        <end position="235"/>
    </location>
</feature>
<dbReference type="PANTHER" id="PTHR13929">
    <property type="entry name" value="1,4-DIHYDROXY-2-NAPHTHOATE OCTAPRENYLTRANSFERASE"/>
    <property type="match status" value="1"/>
</dbReference>
<evidence type="ECO:0000256" key="4">
    <source>
        <dbReference type="ARBA" id="ARBA00022679"/>
    </source>
</evidence>
<comment type="subcellular location">
    <subcellularLocation>
        <location evidence="8">Cell membrane</location>
        <topology evidence="8">Multi-pass membrane protein</topology>
    </subcellularLocation>
    <subcellularLocation>
        <location evidence="1">Membrane</location>
        <topology evidence="1">Multi-pass membrane protein</topology>
    </subcellularLocation>
</comment>
<protein>
    <recommendedName>
        <fullName evidence="8 9">1,4-dihydroxy-2-naphthoate octaprenyltransferase</fullName>
        <shortName evidence="8">DHNA-octaprenyltransferase</shortName>
        <ecNumber evidence="8 9">2.5.1.74</ecNumber>
    </recommendedName>
</protein>
<evidence type="ECO:0000256" key="8">
    <source>
        <dbReference type="HAMAP-Rule" id="MF_01937"/>
    </source>
</evidence>
<dbReference type="InterPro" id="IPR004657">
    <property type="entry name" value="MenA"/>
</dbReference>
<proteinExistence type="inferred from homology"/>
<organism evidence="10 11">
    <name type="scientific">Demequina sediminis</name>
    <dbReference type="NCBI Taxonomy" id="1930058"/>
    <lineage>
        <taxon>Bacteria</taxon>
        <taxon>Bacillati</taxon>
        <taxon>Actinomycetota</taxon>
        <taxon>Actinomycetes</taxon>
        <taxon>Micrococcales</taxon>
        <taxon>Demequinaceae</taxon>
        <taxon>Demequina</taxon>
    </lineage>
</organism>
<comment type="caution">
    <text evidence="10">The sequence shown here is derived from an EMBL/GenBank/DDBJ whole genome shotgun (WGS) entry which is preliminary data.</text>
</comment>
<gene>
    <name evidence="8 10" type="primary">menA</name>
    <name evidence="10" type="ORF">Lsed01_00672</name>
</gene>
<evidence type="ECO:0000256" key="6">
    <source>
        <dbReference type="ARBA" id="ARBA00022989"/>
    </source>
</evidence>
<keyword evidence="6 8" id="KW-1133">Transmembrane helix</keyword>
<dbReference type="InterPro" id="IPR044878">
    <property type="entry name" value="UbiA_sf"/>
</dbReference>
<evidence type="ECO:0000256" key="2">
    <source>
        <dbReference type="ARBA" id="ARBA00022428"/>
    </source>
</evidence>
<dbReference type="Gene3D" id="1.10.357.140">
    <property type="entry name" value="UbiA prenyltransferase"/>
    <property type="match status" value="1"/>
</dbReference>
<reference evidence="10 11" key="1">
    <citation type="submission" date="2024-02" db="EMBL/GenBank/DDBJ databases">
        <title>Lysinimicrobium sediminis NBRC 112286.</title>
        <authorList>
            <person name="Ichikawa N."/>
            <person name="Katano-Makiyama Y."/>
            <person name="Hidaka K."/>
        </authorList>
    </citation>
    <scope>NUCLEOTIDE SEQUENCE [LARGE SCALE GENOMIC DNA]</scope>
    <source>
        <strain evidence="10 11">NBRC 112286</strain>
    </source>
</reference>
<evidence type="ECO:0000313" key="10">
    <source>
        <dbReference type="EMBL" id="GAA5518250.1"/>
    </source>
</evidence>
<feature type="transmembrane region" description="Helical" evidence="8">
    <location>
        <begin position="92"/>
        <end position="108"/>
    </location>
</feature>